<dbReference type="EMBL" id="JH767609">
    <property type="protein sequence ID" value="EON69249.1"/>
    <property type="molecule type" value="Genomic_DNA"/>
</dbReference>
<feature type="compositionally biased region" description="Low complexity" evidence="5">
    <location>
        <begin position="136"/>
        <end position="147"/>
    </location>
</feature>
<evidence type="ECO:0000256" key="3">
    <source>
        <dbReference type="ARBA" id="ARBA00023242"/>
    </source>
</evidence>
<evidence type="ECO:0000256" key="5">
    <source>
        <dbReference type="SAM" id="MobiDB-lite"/>
    </source>
</evidence>
<dbReference type="GO" id="GO:0003677">
    <property type="term" value="F:DNA binding"/>
    <property type="evidence" value="ECO:0007669"/>
    <property type="project" value="UniProtKB-UniRule"/>
</dbReference>
<keyword evidence="1 4" id="KW-0238">DNA-binding</keyword>
<name>R7Z5F8_CONA1</name>
<dbReference type="CDD" id="cd00086">
    <property type="entry name" value="homeodomain"/>
    <property type="match status" value="1"/>
</dbReference>
<evidence type="ECO:0000313" key="8">
    <source>
        <dbReference type="Proteomes" id="UP000016924"/>
    </source>
</evidence>
<keyword evidence="8" id="KW-1185">Reference proteome</keyword>
<dbReference type="GeneID" id="19905820"/>
<feature type="compositionally biased region" description="Low complexity" evidence="5">
    <location>
        <begin position="385"/>
        <end position="407"/>
    </location>
</feature>
<dbReference type="eggNOG" id="KOG0773">
    <property type="taxonomic scope" value="Eukaryota"/>
</dbReference>
<evidence type="ECO:0000256" key="2">
    <source>
        <dbReference type="ARBA" id="ARBA00023155"/>
    </source>
</evidence>
<dbReference type="PANTHER" id="PTHR11850">
    <property type="entry name" value="HOMEOBOX PROTEIN TRANSCRIPTION FACTORS"/>
    <property type="match status" value="1"/>
</dbReference>
<feature type="region of interest" description="Disordered" evidence="5">
    <location>
        <begin position="206"/>
        <end position="226"/>
    </location>
</feature>
<organism evidence="7 8">
    <name type="scientific">Coniosporium apollinis (strain CBS 100218)</name>
    <name type="common">Rock-inhabiting black yeast</name>
    <dbReference type="NCBI Taxonomy" id="1168221"/>
    <lineage>
        <taxon>Eukaryota</taxon>
        <taxon>Fungi</taxon>
        <taxon>Dikarya</taxon>
        <taxon>Ascomycota</taxon>
        <taxon>Pezizomycotina</taxon>
        <taxon>Dothideomycetes</taxon>
        <taxon>Dothideomycetes incertae sedis</taxon>
        <taxon>Coniosporium</taxon>
    </lineage>
</organism>
<gene>
    <name evidence="7" type="ORF">W97_08509</name>
</gene>
<feature type="region of interest" description="Disordered" evidence="5">
    <location>
        <begin position="126"/>
        <end position="155"/>
    </location>
</feature>
<evidence type="ECO:0000313" key="7">
    <source>
        <dbReference type="EMBL" id="EON69249.1"/>
    </source>
</evidence>
<keyword evidence="3 4" id="KW-0539">Nucleus</keyword>
<proteinExistence type="predicted"/>
<dbReference type="STRING" id="1168221.R7Z5F8"/>
<dbReference type="OrthoDB" id="6159439at2759"/>
<dbReference type="Pfam" id="PF05920">
    <property type="entry name" value="Homeobox_KN"/>
    <property type="match status" value="1"/>
</dbReference>
<evidence type="ECO:0000256" key="1">
    <source>
        <dbReference type="ARBA" id="ARBA00023125"/>
    </source>
</evidence>
<dbReference type="Proteomes" id="UP000016924">
    <property type="component" value="Unassembled WGS sequence"/>
</dbReference>
<dbReference type="RefSeq" id="XP_007784566.1">
    <property type="nucleotide sequence ID" value="XM_007786376.1"/>
</dbReference>
<dbReference type="InterPro" id="IPR001356">
    <property type="entry name" value="HD"/>
</dbReference>
<feature type="DNA-binding region" description="Homeobox" evidence="4">
    <location>
        <begin position="263"/>
        <end position="316"/>
    </location>
</feature>
<reference evidence="8" key="1">
    <citation type="submission" date="2012-06" db="EMBL/GenBank/DDBJ databases">
        <title>The genome sequence of Coniosporium apollinis CBS 100218.</title>
        <authorList>
            <consortium name="The Broad Institute Genome Sequencing Platform"/>
            <person name="Cuomo C."/>
            <person name="Gorbushina A."/>
            <person name="Noack S."/>
            <person name="Walker B."/>
            <person name="Young S.K."/>
            <person name="Zeng Q."/>
            <person name="Gargeya S."/>
            <person name="Fitzgerald M."/>
            <person name="Haas B."/>
            <person name="Abouelleil A."/>
            <person name="Alvarado L."/>
            <person name="Arachchi H.M."/>
            <person name="Berlin A.M."/>
            <person name="Chapman S.B."/>
            <person name="Goldberg J."/>
            <person name="Griggs A."/>
            <person name="Gujja S."/>
            <person name="Hansen M."/>
            <person name="Howarth C."/>
            <person name="Imamovic A."/>
            <person name="Larimer J."/>
            <person name="McCowan C."/>
            <person name="Montmayeur A."/>
            <person name="Murphy C."/>
            <person name="Neiman D."/>
            <person name="Pearson M."/>
            <person name="Priest M."/>
            <person name="Roberts A."/>
            <person name="Saif S."/>
            <person name="Shea T."/>
            <person name="Sisk P."/>
            <person name="Sykes S."/>
            <person name="Wortman J."/>
            <person name="Nusbaum C."/>
            <person name="Birren B."/>
        </authorList>
    </citation>
    <scope>NUCLEOTIDE SEQUENCE [LARGE SCALE GENOMIC DNA]</scope>
    <source>
        <strain evidence="8">CBS 100218</strain>
    </source>
</reference>
<protein>
    <recommendedName>
        <fullName evidence="6">Homeobox domain-containing protein</fullName>
    </recommendedName>
</protein>
<sequence>MNWGTNEFDSFKSLTDYERWPWKRDPDTSLNGRYDRYGFVNFSAVQPEYRNPLFGSAFETDTESSYPLTAGVFDPEENQLDSEAVYFNGLLPATGTRVTEDVNASWFNLETVLATDQPFAYSPASLHQDLSQAGMPQSSEHPSQSTSPPQPLQHMPSAITHLAQPTLPQFDSQTLPPSRCWAPHTVTTSLQPFWLERGEKMNLEQQGVEHTSRRPAAVRTPSSPDELQHQNVALRAHINRPTSMLAGYRSEALKVPAWPKFSPKSLITLQNWLDEHSDNPYPSAAEKRTLAESSGLTVWQVKTWFVNNRKRQLGGKRPLSPLEAWLTSSSEDEAASEADIRRAADSSFYKSFYKPPASGPQFASPVRPNILGTSGTKGGPPRRPSYAGSISPASAGSSSAFSQCSEAVPFGPPKRGRKRHMAKVTQSRPVSARPTKRPSAPSAMNPSQKRPGSGMRRRNIYPELNGHAWRMGSGSMSPTAAIQTSFAPSAEKRTLTMDMSHHVIE</sequence>
<keyword evidence="2 4" id="KW-0371">Homeobox</keyword>
<dbReference type="InterPro" id="IPR008422">
    <property type="entry name" value="KN_HD"/>
</dbReference>
<dbReference type="InterPro" id="IPR050224">
    <property type="entry name" value="TALE_homeobox"/>
</dbReference>
<evidence type="ECO:0000259" key="6">
    <source>
        <dbReference type="PROSITE" id="PS50071"/>
    </source>
</evidence>
<dbReference type="SUPFAM" id="SSF46689">
    <property type="entry name" value="Homeodomain-like"/>
    <property type="match status" value="1"/>
</dbReference>
<accession>R7Z5F8</accession>
<dbReference type="AlphaFoldDB" id="R7Z5F8"/>
<comment type="subcellular location">
    <subcellularLocation>
        <location evidence="4">Nucleus</location>
    </subcellularLocation>
</comment>
<dbReference type="Gene3D" id="1.10.10.60">
    <property type="entry name" value="Homeodomain-like"/>
    <property type="match status" value="1"/>
</dbReference>
<dbReference type="HOGENOM" id="CLU_539693_0_0_1"/>
<feature type="region of interest" description="Disordered" evidence="5">
    <location>
        <begin position="359"/>
        <end position="459"/>
    </location>
</feature>
<dbReference type="GO" id="GO:0006355">
    <property type="term" value="P:regulation of DNA-templated transcription"/>
    <property type="evidence" value="ECO:0007669"/>
    <property type="project" value="InterPro"/>
</dbReference>
<feature type="domain" description="Homeobox" evidence="6">
    <location>
        <begin position="261"/>
        <end position="315"/>
    </location>
</feature>
<dbReference type="InterPro" id="IPR009057">
    <property type="entry name" value="Homeodomain-like_sf"/>
</dbReference>
<dbReference type="PROSITE" id="PS50071">
    <property type="entry name" value="HOMEOBOX_2"/>
    <property type="match status" value="1"/>
</dbReference>
<evidence type="ECO:0000256" key="4">
    <source>
        <dbReference type="PROSITE-ProRule" id="PRU00108"/>
    </source>
</evidence>
<dbReference type="SMART" id="SM00389">
    <property type="entry name" value="HOX"/>
    <property type="match status" value="1"/>
</dbReference>
<dbReference type="GO" id="GO:0005634">
    <property type="term" value="C:nucleus"/>
    <property type="evidence" value="ECO:0007669"/>
    <property type="project" value="UniProtKB-SubCell"/>
</dbReference>